<feature type="domain" description="RNA polymerase sigma-70 region 2" evidence="6">
    <location>
        <begin position="11"/>
        <end position="77"/>
    </location>
</feature>
<dbReference type="InterPro" id="IPR039425">
    <property type="entry name" value="RNA_pol_sigma-70-like"/>
</dbReference>
<comment type="similarity">
    <text evidence="1">Belongs to the sigma-70 factor family. ECF subfamily.</text>
</comment>
<dbReference type="InterPro" id="IPR013325">
    <property type="entry name" value="RNA_pol_sigma_r2"/>
</dbReference>
<dbReference type="GO" id="GO:0006352">
    <property type="term" value="P:DNA-templated transcription initiation"/>
    <property type="evidence" value="ECO:0007669"/>
    <property type="project" value="InterPro"/>
</dbReference>
<dbReference type="Gene3D" id="1.10.1740.10">
    <property type="match status" value="1"/>
</dbReference>
<dbReference type="PANTHER" id="PTHR43133:SF8">
    <property type="entry name" value="RNA POLYMERASE SIGMA FACTOR HI_1459-RELATED"/>
    <property type="match status" value="1"/>
</dbReference>
<dbReference type="PANTHER" id="PTHR43133">
    <property type="entry name" value="RNA POLYMERASE ECF-TYPE SIGMA FACTO"/>
    <property type="match status" value="1"/>
</dbReference>
<evidence type="ECO:0000313" key="8">
    <source>
        <dbReference type="EMBL" id="PRP67710.1"/>
    </source>
</evidence>
<proteinExistence type="inferred from homology"/>
<evidence type="ECO:0000313" key="9">
    <source>
        <dbReference type="Proteomes" id="UP000239532"/>
    </source>
</evidence>
<name>A0A2S9WW59_9FLAO</name>
<keyword evidence="9" id="KW-1185">Reference proteome</keyword>
<keyword evidence="5" id="KW-0804">Transcription</keyword>
<protein>
    <recommendedName>
        <fullName evidence="10">RNA polymerase subunit sigma-24</fullName>
    </recommendedName>
</protein>
<evidence type="ECO:0000256" key="5">
    <source>
        <dbReference type="ARBA" id="ARBA00023163"/>
    </source>
</evidence>
<keyword evidence="4" id="KW-0238">DNA-binding</keyword>
<dbReference type="SUPFAM" id="SSF88659">
    <property type="entry name" value="Sigma3 and sigma4 domains of RNA polymerase sigma factors"/>
    <property type="match status" value="1"/>
</dbReference>
<organism evidence="8 9">
    <name type="scientific">Nonlabens agnitus</name>
    <dbReference type="NCBI Taxonomy" id="870484"/>
    <lineage>
        <taxon>Bacteria</taxon>
        <taxon>Pseudomonadati</taxon>
        <taxon>Bacteroidota</taxon>
        <taxon>Flavobacteriia</taxon>
        <taxon>Flavobacteriales</taxon>
        <taxon>Flavobacteriaceae</taxon>
        <taxon>Nonlabens</taxon>
    </lineage>
</organism>
<sequence>MVTEAEFTTTYNNLHPKVYRLCLGYVTGDEQIARELCQQTFINVWNHRKSFKGNSKIDTYIYRIAVNCCLGHLKKKKPTNIDIRDQTKMVDDSVLPEENPKTIEQLYRCIDQLKPINKTVILMELEEIPQDEIATTLGYSHGSIRTRLSRIREALLKCITHGK</sequence>
<dbReference type="Pfam" id="PF08281">
    <property type="entry name" value="Sigma70_r4_2"/>
    <property type="match status" value="1"/>
</dbReference>
<evidence type="ECO:0000259" key="6">
    <source>
        <dbReference type="Pfam" id="PF04542"/>
    </source>
</evidence>
<dbReference type="InterPro" id="IPR036388">
    <property type="entry name" value="WH-like_DNA-bd_sf"/>
</dbReference>
<keyword evidence="2" id="KW-0805">Transcription regulation</keyword>
<dbReference type="OrthoDB" id="9780326at2"/>
<dbReference type="SUPFAM" id="SSF88946">
    <property type="entry name" value="Sigma2 domain of RNA polymerase sigma factors"/>
    <property type="match status" value="1"/>
</dbReference>
<evidence type="ECO:0000256" key="4">
    <source>
        <dbReference type="ARBA" id="ARBA00023125"/>
    </source>
</evidence>
<gene>
    <name evidence="8" type="ORF">BST86_11705</name>
</gene>
<comment type="caution">
    <text evidence="8">The sequence shown here is derived from an EMBL/GenBank/DDBJ whole genome shotgun (WGS) entry which is preliminary data.</text>
</comment>
<dbReference type="AlphaFoldDB" id="A0A2S9WW59"/>
<evidence type="ECO:0008006" key="10">
    <source>
        <dbReference type="Google" id="ProtNLM"/>
    </source>
</evidence>
<feature type="domain" description="RNA polymerase sigma factor 70 region 4 type 2" evidence="7">
    <location>
        <begin position="104"/>
        <end position="155"/>
    </location>
</feature>
<evidence type="ECO:0000259" key="7">
    <source>
        <dbReference type="Pfam" id="PF08281"/>
    </source>
</evidence>
<dbReference type="Proteomes" id="UP000239532">
    <property type="component" value="Unassembled WGS sequence"/>
</dbReference>
<dbReference type="Pfam" id="PF04542">
    <property type="entry name" value="Sigma70_r2"/>
    <property type="match status" value="1"/>
</dbReference>
<dbReference type="GO" id="GO:0016987">
    <property type="term" value="F:sigma factor activity"/>
    <property type="evidence" value="ECO:0007669"/>
    <property type="project" value="UniProtKB-KW"/>
</dbReference>
<dbReference type="NCBIfam" id="TIGR02937">
    <property type="entry name" value="sigma70-ECF"/>
    <property type="match status" value="1"/>
</dbReference>
<dbReference type="EMBL" id="MQUC01000003">
    <property type="protein sequence ID" value="PRP67710.1"/>
    <property type="molecule type" value="Genomic_DNA"/>
</dbReference>
<dbReference type="InterPro" id="IPR014284">
    <property type="entry name" value="RNA_pol_sigma-70_dom"/>
</dbReference>
<keyword evidence="3" id="KW-0731">Sigma factor</keyword>
<dbReference type="InterPro" id="IPR013249">
    <property type="entry name" value="RNA_pol_sigma70_r4_t2"/>
</dbReference>
<accession>A0A2S9WW59</accession>
<evidence type="ECO:0000256" key="1">
    <source>
        <dbReference type="ARBA" id="ARBA00010641"/>
    </source>
</evidence>
<reference evidence="8 9" key="1">
    <citation type="submission" date="2016-11" db="EMBL/GenBank/DDBJ databases">
        <title>Trade-off between light-utilization and light-protection in marine flavobacteria.</title>
        <authorList>
            <person name="Kumagai Y."/>
        </authorList>
    </citation>
    <scope>NUCLEOTIDE SEQUENCE [LARGE SCALE GENOMIC DNA]</scope>
    <source>
        <strain evidence="8 9">JCM 17109</strain>
    </source>
</reference>
<dbReference type="InterPro" id="IPR007627">
    <property type="entry name" value="RNA_pol_sigma70_r2"/>
</dbReference>
<dbReference type="Gene3D" id="1.10.10.10">
    <property type="entry name" value="Winged helix-like DNA-binding domain superfamily/Winged helix DNA-binding domain"/>
    <property type="match status" value="1"/>
</dbReference>
<dbReference type="InterPro" id="IPR013324">
    <property type="entry name" value="RNA_pol_sigma_r3/r4-like"/>
</dbReference>
<dbReference type="GO" id="GO:0003677">
    <property type="term" value="F:DNA binding"/>
    <property type="evidence" value="ECO:0007669"/>
    <property type="project" value="UniProtKB-KW"/>
</dbReference>
<evidence type="ECO:0000256" key="3">
    <source>
        <dbReference type="ARBA" id="ARBA00023082"/>
    </source>
</evidence>
<evidence type="ECO:0000256" key="2">
    <source>
        <dbReference type="ARBA" id="ARBA00023015"/>
    </source>
</evidence>